<protein>
    <submittedName>
        <fullName evidence="1">DUF5335 family protein</fullName>
    </submittedName>
</protein>
<evidence type="ECO:0000313" key="2">
    <source>
        <dbReference type="Proteomes" id="UP000707352"/>
    </source>
</evidence>
<proteinExistence type="predicted"/>
<organism evidence="1 2">
    <name type="scientific">Microvirga terricola</name>
    <dbReference type="NCBI Taxonomy" id="2719797"/>
    <lineage>
        <taxon>Bacteria</taxon>
        <taxon>Pseudomonadati</taxon>
        <taxon>Pseudomonadota</taxon>
        <taxon>Alphaproteobacteria</taxon>
        <taxon>Hyphomicrobiales</taxon>
        <taxon>Methylobacteriaceae</taxon>
        <taxon>Microvirga</taxon>
    </lineage>
</organism>
<comment type="caution">
    <text evidence="1">The sequence shown here is derived from an EMBL/GenBank/DDBJ whole genome shotgun (WGS) entry which is preliminary data.</text>
</comment>
<accession>A0ABX0VB10</accession>
<sequence length="114" mass="12507">MTVHQLQRGEWSAFCNRVSKGLSGRLAEVQIASPRIGSQIEAEWIPLIGLVYEPKEDTLEIALDGVDHIIQKPQELYADESVAGLANFEIVDGEGTKTIVTLRDPLMLPLHAAS</sequence>
<evidence type="ECO:0000313" key="1">
    <source>
        <dbReference type="EMBL" id="NIX76369.1"/>
    </source>
</evidence>
<dbReference type="InterPro" id="IPR035223">
    <property type="entry name" value="DUF5335"/>
</dbReference>
<keyword evidence="2" id="KW-1185">Reference proteome</keyword>
<dbReference type="Proteomes" id="UP000707352">
    <property type="component" value="Unassembled WGS sequence"/>
</dbReference>
<gene>
    <name evidence="1" type="ORF">HB375_07025</name>
</gene>
<dbReference type="RefSeq" id="WP_167672254.1">
    <property type="nucleotide sequence ID" value="NZ_JAATJS010000002.1"/>
</dbReference>
<dbReference type="Pfam" id="PF17269">
    <property type="entry name" value="DUF5335"/>
    <property type="match status" value="1"/>
</dbReference>
<dbReference type="EMBL" id="JAATJS010000002">
    <property type="protein sequence ID" value="NIX76369.1"/>
    <property type="molecule type" value="Genomic_DNA"/>
</dbReference>
<reference evidence="1 2" key="1">
    <citation type="submission" date="2020-03" db="EMBL/GenBank/DDBJ databases">
        <title>The genome sequence of Microvirga sp. c23x22.</title>
        <authorList>
            <person name="Zhang X."/>
        </authorList>
    </citation>
    <scope>NUCLEOTIDE SEQUENCE [LARGE SCALE GENOMIC DNA]</scope>
    <source>
        <strain evidence="2">c23x22</strain>
    </source>
</reference>
<name>A0ABX0VB10_9HYPH</name>